<evidence type="ECO:0000313" key="7">
    <source>
        <dbReference type="EMBL" id="OQQ82319.1"/>
    </source>
</evidence>
<dbReference type="SUPFAM" id="SSF46785">
    <property type="entry name" value="Winged helix' DNA-binding domain"/>
    <property type="match status" value="1"/>
</dbReference>
<keyword evidence="1" id="KW-0805">Transcription regulation</keyword>
<evidence type="ECO:0000313" key="10">
    <source>
        <dbReference type="Proteomes" id="UP000471300"/>
    </source>
</evidence>
<dbReference type="PRINTS" id="PR00778">
    <property type="entry name" value="HTHARSR"/>
</dbReference>
<keyword evidence="2" id="KW-0238">DNA-binding</keyword>
<dbReference type="InterPro" id="IPR036388">
    <property type="entry name" value="WH-like_DNA-bd_sf"/>
</dbReference>
<proteinExistence type="predicted"/>
<dbReference type="CDD" id="cd00090">
    <property type="entry name" value="HTH_ARSR"/>
    <property type="match status" value="1"/>
</dbReference>
<dbReference type="InterPro" id="IPR011991">
    <property type="entry name" value="ArsR-like_HTH"/>
</dbReference>
<dbReference type="InterPro" id="IPR036390">
    <property type="entry name" value="WH_DNA-bd_sf"/>
</dbReference>
<evidence type="ECO:0000313" key="8">
    <source>
        <dbReference type="Proteomes" id="UP000192638"/>
    </source>
</evidence>
<name>A0A1V9QNG3_9LACO</name>
<evidence type="ECO:0000256" key="2">
    <source>
        <dbReference type="ARBA" id="ARBA00023125"/>
    </source>
</evidence>
<protein>
    <submittedName>
        <fullName evidence="5 7">Transcriptional regulator</fullName>
    </submittedName>
</protein>
<keyword evidence="3" id="KW-0804">Transcription</keyword>
<organism evidence="7 8">
    <name type="scientific">Ligilactobacillus salivarius</name>
    <dbReference type="NCBI Taxonomy" id="1624"/>
    <lineage>
        <taxon>Bacteria</taxon>
        <taxon>Bacillati</taxon>
        <taxon>Bacillota</taxon>
        <taxon>Bacilli</taxon>
        <taxon>Lactobacillales</taxon>
        <taxon>Lactobacillaceae</taxon>
        <taxon>Ligilactobacillus</taxon>
    </lineage>
</organism>
<feature type="domain" description="HTH arsR-type" evidence="4">
    <location>
        <begin position="21"/>
        <end position="115"/>
    </location>
</feature>
<dbReference type="AlphaFoldDB" id="A0A1V9QNG3"/>
<dbReference type="PANTHER" id="PTHR43132:SF2">
    <property type="entry name" value="ARSENICAL RESISTANCE OPERON REPRESSOR ARSR-RELATED"/>
    <property type="match status" value="1"/>
</dbReference>
<dbReference type="Proteomes" id="UP000192638">
    <property type="component" value="Unassembled WGS sequence"/>
</dbReference>
<evidence type="ECO:0000313" key="5">
    <source>
        <dbReference type="EMBL" id="MYY73541.1"/>
    </source>
</evidence>
<dbReference type="PANTHER" id="PTHR43132">
    <property type="entry name" value="ARSENICAL RESISTANCE OPERON REPRESSOR ARSR-RELATED"/>
    <property type="match status" value="1"/>
</dbReference>
<dbReference type="Pfam" id="PF01022">
    <property type="entry name" value="HTH_5"/>
    <property type="match status" value="1"/>
</dbReference>
<dbReference type="InterPro" id="IPR051011">
    <property type="entry name" value="Metal_resp_trans_reg"/>
</dbReference>
<dbReference type="EMBL" id="NBEB01000074">
    <property type="protein sequence ID" value="OQQ82319.1"/>
    <property type="molecule type" value="Genomic_DNA"/>
</dbReference>
<dbReference type="PROSITE" id="PS50987">
    <property type="entry name" value="HTH_ARSR_2"/>
    <property type="match status" value="1"/>
</dbReference>
<dbReference type="Gene3D" id="1.10.10.10">
    <property type="entry name" value="Winged helix-like DNA-binding domain superfamily/Winged helix DNA-binding domain"/>
    <property type="match status" value="1"/>
</dbReference>
<evidence type="ECO:0000256" key="3">
    <source>
        <dbReference type="ARBA" id="ARBA00023163"/>
    </source>
</evidence>
<dbReference type="GO" id="GO:0003700">
    <property type="term" value="F:DNA-binding transcription factor activity"/>
    <property type="evidence" value="ECO:0007669"/>
    <property type="project" value="InterPro"/>
</dbReference>
<dbReference type="SMART" id="SM00347">
    <property type="entry name" value="HTH_MARR"/>
    <property type="match status" value="1"/>
</dbReference>
<evidence type="ECO:0000256" key="1">
    <source>
        <dbReference type="ARBA" id="ARBA00023015"/>
    </source>
</evidence>
<evidence type="ECO:0000313" key="6">
    <source>
        <dbReference type="EMBL" id="MYZ66707.1"/>
    </source>
</evidence>
<reference evidence="7 8" key="1">
    <citation type="submission" date="2017-03" db="EMBL/GenBank/DDBJ databases">
        <title>Phylogenomics and comparative genomics of Lactobacillus salivarius, a mammalian gut commensal.</title>
        <authorList>
            <person name="Harris H.M."/>
        </authorList>
    </citation>
    <scope>NUCLEOTIDE SEQUENCE [LARGE SCALE GENOMIC DNA]</scope>
    <source>
        <strain evidence="7 8">LMG 14477</strain>
    </source>
</reference>
<reference evidence="9 10" key="2">
    <citation type="journal article" date="2020" name="Food Funct.">
        <title>Screening of Lactobacillus salivarius strains from the feces of Chinese populations and the evaluation of their effects against intestinal inflammation in mice.</title>
        <authorList>
            <person name="Zhai Q."/>
            <person name="Shen X."/>
            <person name="Cen S."/>
            <person name="Zhang C."/>
            <person name="Tian F."/>
            <person name="Zhao J."/>
            <person name="Zhang H."/>
            <person name="Xue Y."/>
            <person name="Chen W."/>
        </authorList>
    </citation>
    <scope>NUCLEOTIDE SEQUENCE [LARGE SCALE GENOMIC DNA]</scope>
    <source>
        <strain evidence="6 10">FZJTZ28M4.scaf</strain>
        <strain evidence="5 9">FZJTZ9M6.scaf</strain>
    </source>
</reference>
<dbReference type="Proteomes" id="UP000470980">
    <property type="component" value="Unassembled WGS sequence"/>
</dbReference>
<sequence length="116" mass="13549">MLVMVELVLVKYMKEHFAKLPSEEETQRSVQIFKAFGDYTRYKILYLLYERELSVSEITSEIGVSQSAISHQLKLLRQTGLVSGRRDGQRILYSLADKHIIMIFKQVKEHISEDDI</sequence>
<dbReference type="Proteomes" id="UP000471300">
    <property type="component" value="Unassembled WGS sequence"/>
</dbReference>
<dbReference type="GO" id="GO:0003677">
    <property type="term" value="F:DNA binding"/>
    <property type="evidence" value="ECO:0007669"/>
    <property type="project" value="UniProtKB-KW"/>
</dbReference>
<evidence type="ECO:0000313" key="9">
    <source>
        <dbReference type="Proteomes" id="UP000470980"/>
    </source>
</evidence>
<dbReference type="InterPro" id="IPR000835">
    <property type="entry name" value="HTH_MarR-typ"/>
</dbReference>
<dbReference type="SMART" id="SM00418">
    <property type="entry name" value="HTH_ARSR"/>
    <property type="match status" value="1"/>
</dbReference>
<accession>A0A1V9QNG3</accession>
<dbReference type="InterPro" id="IPR001845">
    <property type="entry name" value="HTH_ArsR_DNA-bd_dom"/>
</dbReference>
<evidence type="ECO:0000259" key="4">
    <source>
        <dbReference type="PROSITE" id="PS50987"/>
    </source>
</evidence>
<dbReference type="NCBIfam" id="NF033788">
    <property type="entry name" value="HTH_metalloreg"/>
    <property type="match status" value="1"/>
</dbReference>
<gene>
    <name evidence="7" type="ORF">B6U60_08240</name>
    <name evidence="6" type="ORF">FYL06_07065</name>
    <name evidence="5" type="ORF">FYL10_07700</name>
</gene>
<dbReference type="EMBL" id="VSTR01000012">
    <property type="protein sequence ID" value="MYY73541.1"/>
    <property type="molecule type" value="Genomic_DNA"/>
</dbReference>
<comment type="caution">
    <text evidence="7">The sequence shown here is derived from an EMBL/GenBank/DDBJ whole genome shotgun (WGS) entry which is preliminary data.</text>
</comment>
<dbReference type="EMBL" id="VSTU01000012">
    <property type="protein sequence ID" value="MYZ66707.1"/>
    <property type="molecule type" value="Genomic_DNA"/>
</dbReference>